<name>A0ACD5WUQ6_AVESA</name>
<sequence length="526" mass="56366">MDMNSSWLGFSLSSSSSAAARGYGDGGGGGGEGGVGSGGGDAGSCSSPGAARVAASPPVGVPLHSGASVQYDGQDWRHHAEAKGPKLEDFLSGGGGYTNDDRTGGGIYDDANRDDQLKYHHDVHTFPADSYYRGHGGGLIGLDINNAPPPPHCTGLPDSHHFMPPHHGHGQYSLHHGAGAMQAAPMYNNAAAGFDGSMSISGIKSWLRQSMYMPPERSSAVPPSVAVLPAQHEPPLPAPSVPVPRKLAQTFGQRTSQFRGVTRHRWTGRYEAHLWDNTCRKEGQTRKGRQVYLGGYDKEEKAAKAYDLAALKYWGPTTHINFPLSTYERELEEMKHMTRQEFIAHLRRNSSGFSRGASMYRGVTRHHQHGRWQARIGRVAGNKDLYLGTFSTQEEAAEAYDIAAIKFRGLSAVTNFDISKYDVKRICASSHLIGGDLACRRSSPPRAPPLASAAAERSSDVASDNSSDASDGHRGAHLLHGLQYAQAMKYEAGESSHGGGGNWMPPAAARPVAGVHPLPVFALWND</sequence>
<evidence type="ECO:0000313" key="1">
    <source>
        <dbReference type="EnsemblPlants" id="AVESA.00010b.r2.4CG1278320.1.CDS"/>
    </source>
</evidence>
<keyword evidence="2" id="KW-1185">Reference proteome</keyword>
<dbReference type="Proteomes" id="UP001732700">
    <property type="component" value="Chromosome 4C"/>
</dbReference>
<protein>
    <submittedName>
        <fullName evidence="1">Uncharacterized protein</fullName>
    </submittedName>
</protein>
<reference evidence="1" key="2">
    <citation type="submission" date="2025-09" db="UniProtKB">
        <authorList>
            <consortium name="EnsemblPlants"/>
        </authorList>
    </citation>
    <scope>IDENTIFICATION</scope>
</reference>
<reference evidence="1" key="1">
    <citation type="submission" date="2021-05" db="EMBL/GenBank/DDBJ databases">
        <authorList>
            <person name="Scholz U."/>
            <person name="Mascher M."/>
            <person name="Fiebig A."/>
        </authorList>
    </citation>
    <scope>NUCLEOTIDE SEQUENCE [LARGE SCALE GENOMIC DNA]</scope>
</reference>
<organism evidence="1 2">
    <name type="scientific">Avena sativa</name>
    <name type="common">Oat</name>
    <dbReference type="NCBI Taxonomy" id="4498"/>
    <lineage>
        <taxon>Eukaryota</taxon>
        <taxon>Viridiplantae</taxon>
        <taxon>Streptophyta</taxon>
        <taxon>Embryophyta</taxon>
        <taxon>Tracheophyta</taxon>
        <taxon>Spermatophyta</taxon>
        <taxon>Magnoliopsida</taxon>
        <taxon>Liliopsida</taxon>
        <taxon>Poales</taxon>
        <taxon>Poaceae</taxon>
        <taxon>BOP clade</taxon>
        <taxon>Pooideae</taxon>
        <taxon>Poodae</taxon>
        <taxon>Poeae</taxon>
        <taxon>Poeae Chloroplast Group 1 (Aveneae type)</taxon>
        <taxon>Aveninae</taxon>
        <taxon>Avena</taxon>
    </lineage>
</organism>
<evidence type="ECO:0000313" key="2">
    <source>
        <dbReference type="Proteomes" id="UP001732700"/>
    </source>
</evidence>
<dbReference type="EnsemblPlants" id="AVESA.00010b.r2.4CG1278320.1">
    <property type="protein sequence ID" value="AVESA.00010b.r2.4CG1278320.1.CDS"/>
    <property type="gene ID" value="AVESA.00010b.r2.4CG1278320"/>
</dbReference>
<proteinExistence type="predicted"/>
<accession>A0ACD5WUQ6</accession>